<dbReference type="PANTHER" id="PTHR42880">
    <property type="entry name" value="HOMOCITRATE SYNTHASE"/>
    <property type="match status" value="1"/>
</dbReference>
<feature type="domain" description="Pyruvate carboxyltransferase" evidence="3">
    <location>
        <begin position="59"/>
        <end position="329"/>
    </location>
</feature>
<evidence type="ECO:0000259" key="3">
    <source>
        <dbReference type="PROSITE" id="PS50991"/>
    </source>
</evidence>
<dbReference type="Pfam" id="PF00682">
    <property type="entry name" value="HMGL-like"/>
    <property type="match status" value="1"/>
</dbReference>
<dbReference type="PROSITE" id="PS50991">
    <property type="entry name" value="PYR_CT"/>
    <property type="match status" value="1"/>
</dbReference>
<protein>
    <submittedName>
        <fullName evidence="4">Isopropylmalate/homocitrate/citramalate synthase-like protein</fullName>
    </submittedName>
</protein>
<dbReference type="STRING" id="999894.TDIS_1292"/>
<dbReference type="RefSeq" id="WP_068670496.1">
    <property type="nucleotide sequence ID" value="NZ_LWLG01000008.1"/>
</dbReference>
<dbReference type="Pfam" id="PF22673">
    <property type="entry name" value="MCP-like_PDC_1"/>
    <property type="match status" value="1"/>
</dbReference>
<dbReference type="Proteomes" id="UP000078390">
    <property type="component" value="Unassembled WGS sequence"/>
</dbReference>
<evidence type="ECO:0000313" key="4">
    <source>
        <dbReference type="EMBL" id="OAQ20677.1"/>
    </source>
</evidence>
<organism evidence="4 5">
    <name type="scientific">Thermosulfurimonas dismutans</name>
    <dbReference type="NCBI Taxonomy" id="999894"/>
    <lineage>
        <taxon>Bacteria</taxon>
        <taxon>Pseudomonadati</taxon>
        <taxon>Thermodesulfobacteriota</taxon>
        <taxon>Thermodesulfobacteria</taxon>
        <taxon>Thermodesulfobacteriales</taxon>
        <taxon>Thermodesulfobacteriaceae</taxon>
        <taxon>Thermosulfurimonas</taxon>
    </lineage>
</organism>
<keyword evidence="5" id="KW-1185">Reference proteome</keyword>
<dbReference type="OrthoDB" id="9804858at2"/>
<keyword evidence="2" id="KW-0808">Transferase</keyword>
<dbReference type="InterPro" id="IPR013785">
    <property type="entry name" value="Aldolase_TIM"/>
</dbReference>
<dbReference type="AlphaFoldDB" id="A0A179D3P0"/>
<dbReference type="SUPFAM" id="SSF103190">
    <property type="entry name" value="Sensory domain-like"/>
    <property type="match status" value="1"/>
</dbReference>
<reference evidence="4 5" key="1">
    <citation type="submission" date="2016-04" db="EMBL/GenBank/DDBJ databases">
        <title>Genome analysis of Thermosulfurimonas dismutans, the first thermophilic sulfur-disproportionating bacterium of the phylum Thermodesulfobacteria.</title>
        <authorList>
            <person name="Mardanov A.V."/>
            <person name="Beletsky A.V."/>
            <person name="Kadnikov V.V."/>
            <person name="Slobodkin A.I."/>
            <person name="Ravin N.V."/>
        </authorList>
    </citation>
    <scope>NUCLEOTIDE SEQUENCE [LARGE SCALE GENOMIC DNA]</scope>
    <source>
        <strain evidence="4 5">S95</strain>
    </source>
</reference>
<comment type="similarity">
    <text evidence="1">Belongs to the alpha-IPM synthase/homocitrate synthase family.</text>
</comment>
<dbReference type="Gene3D" id="3.20.20.70">
    <property type="entry name" value="Aldolase class I"/>
    <property type="match status" value="1"/>
</dbReference>
<dbReference type="CDD" id="cd07947">
    <property type="entry name" value="DRE_TIM_Re_CS"/>
    <property type="match status" value="1"/>
</dbReference>
<dbReference type="EMBL" id="LWLG01000008">
    <property type="protein sequence ID" value="OAQ20677.1"/>
    <property type="molecule type" value="Genomic_DNA"/>
</dbReference>
<sequence>MPRWNPEKKLLEHVHTKFWRPELKDIPEPNLMKEIFPYTDVPYIEFDHRYVPPDPAREIWITDTTFRDGQQARPPYTVEQIVDIYKFLHKLGGPNGVVRQCEFFLYTQKDREAVEKCLALGYRYPEVTGWIRAKAEDLKLVKEMGLKETGILTSCSDYHIFLKLKKTRRQALEDYLAIVKEALSLGITPRCHFEDITRADIFGFVIPFAIELMKLREESGIDIKIRLCDTLGLGVPFPEAALPRSVPKLVRAFIEEAGVPGELLEWHGHNDFYKAVINPTTAWLYGCAAVNCALLGFGERTGNTPLEAMIFEYIALRGTHNGVDTTVITDIADYYREVLGEKIPPNQPLVGSEFNATRAGIHIDGILKNEEIYNPFDTKKLLKRPIGIIITDKSGTAGIAYWINTHFHLKGDRQIDKRHPGVAKIYKQIIKQYEAGRITSISNEEMMHLVRKYIPELFVSDLDRMKARAERLLSSLAEELAERPEICSMDPDKIVPVLREFLEEHPYIQFIYVVNNEGRRLTPLITHVEDRGRYEHLLKDEDYSDRPWFIEPFRTGKVYVSDFYTSKVTGALCLTVSAPIRDRYEEIIGILGMDIRFKELMRMEEEDEEGTA</sequence>
<evidence type="ECO:0000256" key="2">
    <source>
        <dbReference type="ARBA" id="ARBA00022679"/>
    </source>
</evidence>
<accession>A0A179D3P0</accession>
<comment type="caution">
    <text evidence="4">The sequence shown here is derived from an EMBL/GenBank/DDBJ whole genome shotgun (WGS) entry which is preliminary data.</text>
</comment>
<evidence type="ECO:0000313" key="5">
    <source>
        <dbReference type="Proteomes" id="UP000078390"/>
    </source>
</evidence>
<proteinExistence type="inferred from homology"/>
<dbReference type="GO" id="GO:0016740">
    <property type="term" value="F:transferase activity"/>
    <property type="evidence" value="ECO:0007669"/>
    <property type="project" value="UniProtKB-KW"/>
</dbReference>
<dbReference type="Gene3D" id="3.30.450.20">
    <property type="entry name" value="PAS domain"/>
    <property type="match status" value="1"/>
</dbReference>
<dbReference type="PANTHER" id="PTHR42880:SF1">
    <property type="entry name" value="ISOPROPYLMALATE_HOMOCITRATE_CITRAMALATE SYNTHASE FAMILY PROTEIN"/>
    <property type="match status" value="1"/>
</dbReference>
<dbReference type="SUPFAM" id="SSF51569">
    <property type="entry name" value="Aldolase"/>
    <property type="match status" value="1"/>
</dbReference>
<name>A0A179D3P0_9BACT</name>
<dbReference type="PATRIC" id="fig|999894.6.peg.1288"/>
<dbReference type="InterPro" id="IPR029151">
    <property type="entry name" value="Sensor-like_sf"/>
</dbReference>
<evidence type="ECO:0000256" key="1">
    <source>
        <dbReference type="ARBA" id="ARBA00006154"/>
    </source>
</evidence>
<dbReference type="CDD" id="cd18773">
    <property type="entry name" value="PDC1_HK_sensor"/>
    <property type="match status" value="1"/>
</dbReference>
<gene>
    <name evidence="4" type="ORF">TDIS_1292</name>
</gene>
<dbReference type="InterPro" id="IPR000891">
    <property type="entry name" value="PYR_CT"/>
</dbReference>